<keyword evidence="1" id="KW-0067">ATP-binding</keyword>
<feature type="transmembrane region" description="Helical" evidence="2">
    <location>
        <begin position="281"/>
        <end position="301"/>
    </location>
</feature>
<evidence type="ECO:0000259" key="3">
    <source>
        <dbReference type="PROSITE" id="PS50011"/>
    </source>
</evidence>
<dbReference type="InterPro" id="IPR017441">
    <property type="entry name" value="Protein_kinase_ATP_BS"/>
</dbReference>
<sequence length="304" mass="34884">MTTWYEEAFRPGAEIQGKWNGHSYVVERLLGAGSNGVVVLVRRGTVRFALKAGHETVDHQSEINSLLAISLTETSFKHFLVDADDMQVRGKDVSFYVMRYIEGMTISRFMHKRGQDWIYVIGSNLLRKLTEIHQSGYVFGDLKIENMIVSNYGDVDLIDFGGVTPKGRAIKQLTEVYDRGFWNMGERVAEESYDLFSFAILLLKSLDQRQRFSAINKMLPQNRDLEQLMAIIRENPAAAHIAPFLHKALKSEFGTSQEAYHYWRKLISGKKLAQPALKMPWLKICFAASIFIFGATIYYMYWLN</sequence>
<dbReference type="SMART" id="SM00220">
    <property type="entry name" value="S_TKc"/>
    <property type="match status" value="1"/>
</dbReference>
<dbReference type="InterPro" id="IPR000719">
    <property type="entry name" value="Prot_kinase_dom"/>
</dbReference>
<dbReference type="PANTHER" id="PTHR44167">
    <property type="entry name" value="OVARIAN-SPECIFIC SERINE/THREONINE-PROTEIN KINASE LOK-RELATED"/>
    <property type="match status" value="1"/>
</dbReference>
<keyword evidence="2" id="KW-1133">Transmembrane helix</keyword>
<evidence type="ECO:0000313" key="4">
    <source>
        <dbReference type="EMBL" id="NOV02388.1"/>
    </source>
</evidence>
<feature type="binding site" evidence="1">
    <location>
        <position position="51"/>
    </location>
    <ligand>
        <name>ATP</name>
        <dbReference type="ChEBI" id="CHEBI:30616"/>
    </ligand>
</feature>
<dbReference type="Proteomes" id="UP000618579">
    <property type="component" value="Unassembled WGS sequence"/>
</dbReference>
<evidence type="ECO:0000313" key="5">
    <source>
        <dbReference type="Proteomes" id="UP000618579"/>
    </source>
</evidence>
<keyword evidence="4" id="KW-0723">Serine/threonine-protein kinase</keyword>
<accession>A0ABX1ZU95</accession>
<comment type="caution">
    <text evidence="4">The sequence shown here is derived from an EMBL/GenBank/DDBJ whole genome shotgun (WGS) entry which is preliminary data.</text>
</comment>
<keyword evidence="1" id="KW-0547">Nucleotide-binding</keyword>
<dbReference type="Pfam" id="PF00069">
    <property type="entry name" value="Pkinase"/>
    <property type="match status" value="1"/>
</dbReference>
<dbReference type="SUPFAM" id="SSF56112">
    <property type="entry name" value="Protein kinase-like (PK-like)"/>
    <property type="match status" value="1"/>
</dbReference>
<feature type="domain" description="Protein kinase" evidence="3">
    <location>
        <begin position="24"/>
        <end position="292"/>
    </location>
</feature>
<dbReference type="InterPro" id="IPR011009">
    <property type="entry name" value="Kinase-like_dom_sf"/>
</dbReference>
<dbReference type="GO" id="GO:0004674">
    <property type="term" value="F:protein serine/threonine kinase activity"/>
    <property type="evidence" value="ECO:0007669"/>
    <property type="project" value="UniProtKB-KW"/>
</dbReference>
<name>A0ABX1ZU95_9BACL</name>
<dbReference type="Gene3D" id="1.10.510.10">
    <property type="entry name" value="Transferase(Phosphotransferase) domain 1"/>
    <property type="match status" value="1"/>
</dbReference>
<keyword evidence="4" id="KW-0418">Kinase</keyword>
<dbReference type="RefSeq" id="WP_171685235.1">
    <property type="nucleotide sequence ID" value="NZ_WHNZ01000043.1"/>
</dbReference>
<keyword evidence="4" id="KW-0808">Transferase</keyword>
<dbReference type="EMBL" id="WHNZ01000043">
    <property type="protein sequence ID" value="NOV02388.1"/>
    <property type="molecule type" value="Genomic_DNA"/>
</dbReference>
<proteinExistence type="predicted"/>
<evidence type="ECO:0000256" key="1">
    <source>
        <dbReference type="PROSITE-ProRule" id="PRU10141"/>
    </source>
</evidence>
<gene>
    <name evidence="4" type="ORF">GC097_20485</name>
</gene>
<protein>
    <submittedName>
        <fullName evidence="4">Serine/threonine protein kinase</fullName>
    </submittedName>
</protein>
<reference evidence="4 5" key="1">
    <citation type="submission" date="2019-10" db="EMBL/GenBank/DDBJ databases">
        <title>Description of Paenibacillus pedi sp. nov.</title>
        <authorList>
            <person name="Carlier A."/>
            <person name="Qi S."/>
        </authorList>
    </citation>
    <scope>NUCLEOTIDE SEQUENCE [LARGE SCALE GENOMIC DNA]</scope>
    <source>
        <strain evidence="4 5">LMG 31457</strain>
    </source>
</reference>
<dbReference type="PROSITE" id="PS00107">
    <property type="entry name" value="PROTEIN_KINASE_ATP"/>
    <property type="match status" value="1"/>
</dbReference>
<keyword evidence="2" id="KW-0472">Membrane</keyword>
<keyword evidence="2" id="KW-0812">Transmembrane</keyword>
<keyword evidence="5" id="KW-1185">Reference proteome</keyword>
<dbReference type="PROSITE" id="PS50011">
    <property type="entry name" value="PROTEIN_KINASE_DOM"/>
    <property type="match status" value="1"/>
</dbReference>
<dbReference type="PANTHER" id="PTHR44167:SF24">
    <property type="entry name" value="SERINE_THREONINE-PROTEIN KINASE CHK2"/>
    <property type="match status" value="1"/>
</dbReference>
<evidence type="ECO:0000256" key="2">
    <source>
        <dbReference type="SAM" id="Phobius"/>
    </source>
</evidence>
<organism evidence="4 5">
    <name type="scientific">Paenibacillus planticolens</name>
    <dbReference type="NCBI Taxonomy" id="2654976"/>
    <lineage>
        <taxon>Bacteria</taxon>
        <taxon>Bacillati</taxon>
        <taxon>Bacillota</taxon>
        <taxon>Bacilli</taxon>
        <taxon>Bacillales</taxon>
        <taxon>Paenibacillaceae</taxon>
        <taxon>Paenibacillus</taxon>
    </lineage>
</organism>